<sequence>KRGVDGHLRLVSSVFLLNGLCTLRCSSCMLFCSFTTPESTGPVSRCPPSDWGSMVEDSERDQQRDMHVCHIVNSMCPCKKLETVFSSSCDSREGENMETDEAVLLRRQKQINYGKNTLAYDRYIKEVPKHLRQPGVHPRTPNKFRKYSRRSWDQQIKLWRVKLHMWDPPNTEGQQQVLDDMYACFIAQHKVELWDAFFFLMLRIPSILI</sequence>
<feature type="domain" description="Histone RNA hairpin-binding protein RNA-binding" evidence="4">
    <location>
        <begin position="99"/>
        <end position="168"/>
    </location>
</feature>
<keyword evidence="3" id="KW-0732">Signal</keyword>
<dbReference type="AlphaFoldDB" id="A0A3B4AZH1"/>
<dbReference type="PANTHER" id="PTHR17408:SF7">
    <property type="entry name" value="HISTONE RNA HAIRPIN-BINDING PROTEIN"/>
    <property type="match status" value="1"/>
</dbReference>
<evidence type="ECO:0000256" key="1">
    <source>
        <dbReference type="ARBA" id="ARBA00006151"/>
    </source>
</evidence>
<dbReference type="Ensembl" id="ENSPMGT00000023562.1">
    <property type="protein sequence ID" value="ENSPMGP00000022120.1"/>
    <property type="gene ID" value="ENSPMGG00000017684.1"/>
</dbReference>
<evidence type="ECO:0000313" key="5">
    <source>
        <dbReference type="Ensembl" id="ENSPMGP00000022120.1"/>
    </source>
</evidence>
<dbReference type="GO" id="GO:0005737">
    <property type="term" value="C:cytoplasm"/>
    <property type="evidence" value="ECO:0007669"/>
    <property type="project" value="TreeGrafter"/>
</dbReference>
<keyword evidence="2" id="KW-0694">RNA-binding</keyword>
<comment type="similarity">
    <text evidence="1">Belongs to the SLBP family.</text>
</comment>
<evidence type="ECO:0000313" key="6">
    <source>
        <dbReference type="Proteomes" id="UP000261520"/>
    </source>
</evidence>
<dbReference type="InterPro" id="IPR026502">
    <property type="entry name" value="SLBP1/SLBP2"/>
</dbReference>
<proteinExistence type="inferred from homology"/>
<evidence type="ECO:0000259" key="4">
    <source>
        <dbReference type="Pfam" id="PF15247"/>
    </source>
</evidence>
<dbReference type="GO" id="GO:0006398">
    <property type="term" value="P:mRNA 3'-end processing by stem-loop binding and cleavage"/>
    <property type="evidence" value="ECO:0007669"/>
    <property type="project" value="TreeGrafter"/>
</dbReference>
<feature type="signal peptide" evidence="3">
    <location>
        <begin position="1"/>
        <end position="28"/>
    </location>
</feature>
<dbReference type="InterPro" id="IPR029344">
    <property type="entry name" value="SLBP_RNA_bind"/>
</dbReference>
<dbReference type="InterPro" id="IPR038294">
    <property type="entry name" value="SLBP_RNA_bind_sf"/>
</dbReference>
<dbReference type="Gene3D" id="1.10.8.1120">
    <property type="entry name" value="Histone RNA hairpin-binding protein RNA-binding domain"/>
    <property type="match status" value="1"/>
</dbReference>
<accession>A0A3B4AZH1</accession>
<reference evidence="5" key="2">
    <citation type="submission" date="2025-09" db="UniProtKB">
        <authorList>
            <consortium name="Ensembl"/>
        </authorList>
    </citation>
    <scope>IDENTIFICATION</scope>
</reference>
<dbReference type="Proteomes" id="UP000261520">
    <property type="component" value="Unplaced"/>
</dbReference>
<dbReference type="GO" id="GO:0071204">
    <property type="term" value="C:histone pre-mRNA 3'end processing complex"/>
    <property type="evidence" value="ECO:0007669"/>
    <property type="project" value="TreeGrafter"/>
</dbReference>
<organism evidence="5 6">
    <name type="scientific">Periophthalmus magnuspinnatus</name>
    <dbReference type="NCBI Taxonomy" id="409849"/>
    <lineage>
        <taxon>Eukaryota</taxon>
        <taxon>Metazoa</taxon>
        <taxon>Chordata</taxon>
        <taxon>Craniata</taxon>
        <taxon>Vertebrata</taxon>
        <taxon>Euteleostomi</taxon>
        <taxon>Actinopterygii</taxon>
        <taxon>Neopterygii</taxon>
        <taxon>Teleostei</taxon>
        <taxon>Neoteleostei</taxon>
        <taxon>Acanthomorphata</taxon>
        <taxon>Gobiaria</taxon>
        <taxon>Gobiiformes</taxon>
        <taxon>Gobioidei</taxon>
        <taxon>Gobiidae</taxon>
        <taxon>Oxudercinae</taxon>
        <taxon>Periophthalmus</taxon>
    </lineage>
</organism>
<evidence type="ECO:0000256" key="3">
    <source>
        <dbReference type="SAM" id="SignalP"/>
    </source>
</evidence>
<dbReference type="Pfam" id="PF15247">
    <property type="entry name" value="SLBP_RNA_bind"/>
    <property type="match status" value="1"/>
</dbReference>
<dbReference type="PANTHER" id="PTHR17408">
    <property type="entry name" value="HISTONE RNA HAIRPIN-BINDING PROTEIN"/>
    <property type="match status" value="1"/>
</dbReference>
<keyword evidence="6" id="KW-1185">Reference proteome</keyword>
<evidence type="ECO:0000256" key="2">
    <source>
        <dbReference type="ARBA" id="ARBA00022884"/>
    </source>
</evidence>
<dbReference type="GO" id="GO:0071207">
    <property type="term" value="F:histone pre-mRNA stem-loop binding"/>
    <property type="evidence" value="ECO:0007669"/>
    <property type="project" value="TreeGrafter"/>
</dbReference>
<protein>
    <recommendedName>
        <fullName evidence="4">Histone RNA hairpin-binding protein RNA-binding domain-containing protein</fullName>
    </recommendedName>
</protein>
<dbReference type="GO" id="GO:0003729">
    <property type="term" value="F:mRNA binding"/>
    <property type="evidence" value="ECO:0007669"/>
    <property type="project" value="InterPro"/>
</dbReference>
<dbReference type="FunFam" id="1.10.8.1120:FF:000001">
    <property type="entry name" value="Histone RNA hairpin-binding protein-like"/>
    <property type="match status" value="1"/>
</dbReference>
<name>A0A3B4AZH1_9GOBI</name>
<dbReference type="GO" id="GO:0051028">
    <property type="term" value="P:mRNA transport"/>
    <property type="evidence" value="ECO:0007669"/>
    <property type="project" value="TreeGrafter"/>
</dbReference>
<feature type="chain" id="PRO_5017479518" description="Histone RNA hairpin-binding protein RNA-binding domain-containing protein" evidence="3">
    <location>
        <begin position="29"/>
        <end position="209"/>
    </location>
</feature>
<reference evidence="5" key="1">
    <citation type="submission" date="2025-08" db="UniProtKB">
        <authorList>
            <consortium name="Ensembl"/>
        </authorList>
    </citation>
    <scope>IDENTIFICATION</scope>
</reference>